<feature type="region of interest" description="Disordered" evidence="8">
    <location>
        <begin position="291"/>
        <end position="310"/>
    </location>
</feature>
<feature type="signal peptide" evidence="9">
    <location>
        <begin position="1"/>
        <end position="19"/>
    </location>
</feature>
<feature type="chain" id="PRO_5011409161" evidence="9">
    <location>
        <begin position="20"/>
        <end position="739"/>
    </location>
</feature>
<evidence type="ECO:0000313" key="13">
    <source>
        <dbReference type="Proteomes" id="UP000002320"/>
    </source>
</evidence>
<dbReference type="SUPFAM" id="SSF49899">
    <property type="entry name" value="Concanavalin A-like lectins/glucanases"/>
    <property type="match status" value="1"/>
</dbReference>
<dbReference type="FunFam" id="4.10.1080.10:FF:000001">
    <property type="entry name" value="Thrombospondin 3"/>
    <property type="match status" value="1"/>
</dbReference>
<dbReference type="GO" id="GO:0005509">
    <property type="term" value="F:calcium ion binding"/>
    <property type="evidence" value="ECO:0007669"/>
    <property type="project" value="UniProtKB-UniRule"/>
</dbReference>
<reference evidence="11" key="1">
    <citation type="submission" date="2007-03" db="EMBL/GenBank/DDBJ databases">
        <title>Annotation of Culex pipiens quinquefasciatus.</title>
        <authorList>
            <consortium name="The Broad Institute Genome Sequencing Platform"/>
            <person name="Atkinson P.W."/>
            <person name="Hemingway J."/>
            <person name="Christensen B.M."/>
            <person name="Higgs S."/>
            <person name="Kodira C."/>
            <person name="Hannick L."/>
            <person name="Megy K."/>
            <person name="O'Leary S."/>
            <person name="Pearson M."/>
            <person name="Haas B.J."/>
            <person name="Mauceli E."/>
            <person name="Wortman J.R."/>
            <person name="Lee N.H."/>
            <person name="Guigo R."/>
            <person name="Stanke M."/>
            <person name="Alvarado L."/>
            <person name="Amedeo P."/>
            <person name="Antoine C.H."/>
            <person name="Arensburger P."/>
            <person name="Bidwell S.L."/>
            <person name="Crawford M."/>
            <person name="Camaro F."/>
            <person name="Devon K."/>
            <person name="Engels R."/>
            <person name="Hammond M."/>
            <person name="Howarth C."/>
            <person name="Koehrsen M."/>
            <person name="Lawson D."/>
            <person name="Montgomery P."/>
            <person name="Nene V."/>
            <person name="Nusbaum C."/>
            <person name="Puiu D."/>
            <person name="Romero-Severson J."/>
            <person name="Severson D.W."/>
            <person name="Shumway M."/>
            <person name="Sisk P."/>
            <person name="Stolte C."/>
            <person name="Zeng Q."/>
            <person name="Eisenstadt E."/>
            <person name="Fraser-Liggett C."/>
            <person name="Strausberg R."/>
            <person name="Galagan J."/>
            <person name="Birren B."/>
            <person name="Collins F.H."/>
        </authorList>
    </citation>
    <scope>NUCLEOTIDE SEQUENCE [LARGE SCALE GENOMIC DNA]</scope>
    <source>
        <strain evidence="11">JHB</strain>
    </source>
</reference>
<dbReference type="Gene3D" id="2.60.120.200">
    <property type="match status" value="1"/>
</dbReference>
<feature type="region of interest" description="Disordered" evidence="8">
    <location>
        <begin position="349"/>
        <end position="370"/>
    </location>
</feature>
<accession>B0XAV3</accession>
<gene>
    <name evidence="12" type="primary">6050117</name>
    <name evidence="11" type="ORF">CpipJ_CPIJ016495</name>
</gene>
<keyword evidence="1" id="KW-0245">EGF-like domain</keyword>
<name>B0XAV3_CULQU</name>
<dbReference type="VEuPathDB" id="VectorBase:CPIJ016495"/>
<dbReference type="PANTHER" id="PTHR10199:SF118">
    <property type="entry name" value="THROMBOSPONDIN"/>
    <property type="match status" value="1"/>
</dbReference>
<proteinExistence type="predicted"/>
<evidence type="ECO:0000256" key="4">
    <source>
        <dbReference type="ARBA" id="ARBA00022837"/>
    </source>
</evidence>
<dbReference type="OrthoDB" id="14563at2759"/>
<evidence type="ECO:0000256" key="6">
    <source>
        <dbReference type="ARBA" id="ARBA00023180"/>
    </source>
</evidence>
<dbReference type="EnsemblMetazoa" id="CPIJ016495-RA">
    <property type="protein sequence ID" value="CPIJ016495-PA"/>
    <property type="gene ID" value="CPIJ016495"/>
</dbReference>
<keyword evidence="13" id="KW-1185">Reference proteome</keyword>
<evidence type="ECO:0000256" key="3">
    <source>
        <dbReference type="ARBA" id="ARBA00022737"/>
    </source>
</evidence>
<evidence type="ECO:0000256" key="9">
    <source>
        <dbReference type="SAM" id="SignalP"/>
    </source>
</evidence>
<dbReference type="OMA" id="PYFACER"/>
<dbReference type="EMBL" id="DS232600">
    <property type="protein sequence ID" value="EDS43892.1"/>
    <property type="molecule type" value="Genomic_DNA"/>
</dbReference>
<evidence type="ECO:0000313" key="12">
    <source>
        <dbReference type="EnsemblMetazoa" id="CPIJ016495-PA"/>
    </source>
</evidence>
<dbReference type="InterPro" id="IPR008859">
    <property type="entry name" value="Thrombospondin_C"/>
</dbReference>
<dbReference type="Pfam" id="PF02412">
    <property type="entry name" value="TSP_3"/>
    <property type="match status" value="5"/>
</dbReference>
<keyword evidence="5" id="KW-1015">Disulfide bond</keyword>
<dbReference type="HOGENOM" id="CLU_009257_1_1_1"/>
<dbReference type="VEuPathDB" id="VectorBase:CQUJHB016097"/>
<dbReference type="KEGG" id="cqu:CpipJ_CPIJ016495"/>
<dbReference type="InterPro" id="IPR017897">
    <property type="entry name" value="Thrombospondin_3_rpt"/>
</dbReference>
<feature type="repeat" description="TSP type-3" evidence="7">
    <location>
        <begin position="269"/>
        <end position="304"/>
    </location>
</feature>
<evidence type="ECO:0000256" key="5">
    <source>
        <dbReference type="ARBA" id="ARBA00023157"/>
    </source>
</evidence>
<dbReference type="PROSITE" id="PS51234">
    <property type="entry name" value="TSP3"/>
    <property type="match status" value="3"/>
</dbReference>
<keyword evidence="6" id="KW-0325">Glycoprotein</keyword>
<dbReference type="FunFam" id="2.10.25.10:FF:000027">
    <property type="entry name" value="Thrombospondin 3"/>
    <property type="match status" value="1"/>
</dbReference>
<sequence length="739" mass="81256">MLTPALLALLLAVSTSVFAGATVDKSKEELVKELDDLQKLQEKYAECIMKLTSTGDRSLRACPEDVRQLVNPCNKEPCFAGVKCSMLVEQPFFECGPCPAGYEGDGRKCAKKDVCASRPCFKGVDCRWDTAAPYFKCGPCPSGYEGDGRNCTKMDTCAKQPCFPKVNCTWTDAAPHYKCGSCPVGYEGDGIHCSRNPCLQNPCFKGVICQKSDADPYFACERCPVGLAGNGILCGQDSDSDGYPDEELKCTDPTCAKDNCKMLPNSGQEDTNGDGVGDACEDDIDSDGVKNDVDNCPYKSNPKQEDSDGDKIGDACDNCKTVSNTNQKDVDRDGTGDVCDEDIDGDGKKNAEDNCQFVPNPKQEDQDSDKFGDVCDNCPKVYNPNQRDSDGDEVGDACTTNLDTDMDGRQDDQDNCPYTANTAQVDSDNDGVGDACDTDKDNDGVDNHLDNCELIPNPDQADLDRDGRGDACKRDWDGDNVEDSKDNCPKNAQIKGSDFSNFTMIALDPEGTSQLDPEWFILNNGAEVFQKHNSDPGLAIGHDKMEGLDFEGTFFVKSGGSDDDFAGFVFGYVSNRKFYVASWKRVAQEYWEQKPFTARATAGVLLKVVNSQTGPGQWLRNSLWNDASVGNQTNLLWQDKAKKGWEFDTAYRWKLLHRPEIGLIRFRLYKGSHLEADSGNLFDFTIKGGRMGVYCFSQALITWSNLIYRCNDHIPLDIYTELAPEIQAKVVSSSNNWQS</sequence>
<dbReference type="Gene3D" id="4.10.1080.10">
    <property type="entry name" value="TSP type-3 repeat"/>
    <property type="match status" value="3"/>
</dbReference>
<evidence type="ECO:0000256" key="8">
    <source>
        <dbReference type="SAM" id="MobiDB-lite"/>
    </source>
</evidence>
<evidence type="ECO:0000256" key="7">
    <source>
        <dbReference type="PROSITE-ProRule" id="PRU00634"/>
    </source>
</evidence>
<evidence type="ECO:0000259" key="10">
    <source>
        <dbReference type="PROSITE" id="PS51236"/>
    </source>
</evidence>
<organism>
    <name type="scientific">Culex quinquefasciatus</name>
    <name type="common">Southern house mosquito</name>
    <name type="synonym">Culex pungens</name>
    <dbReference type="NCBI Taxonomy" id="7176"/>
    <lineage>
        <taxon>Eukaryota</taxon>
        <taxon>Metazoa</taxon>
        <taxon>Ecdysozoa</taxon>
        <taxon>Arthropoda</taxon>
        <taxon>Hexapoda</taxon>
        <taxon>Insecta</taxon>
        <taxon>Pterygota</taxon>
        <taxon>Neoptera</taxon>
        <taxon>Endopterygota</taxon>
        <taxon>Diptera</taxon>
        <taxon>Nematocera</taxon>
        <taxon>Culicoidea</taxon>
        <taxon>Culicidae</taxon>
        <taxon>Culicinae</taxon>
        <taxon>Culicini</taxon>
        <taxon>Culex</taxon>
        <taxon>Culex</taxon>
    </lineage>
</organism>
<dbReference type="GO" id="GO:0007155">
    <property type="term" value="P:cell adhesion"/>
    <property type="evidence" value="ECO:0007669"/>
    <property type="project" value="InterPro"/>
</dbReference>
<dbReference type="Gene3D" id="2.10.25.10">
    <property type="entry name" value="Laminin"/>
    <property type="match status" value="2"/>
</dbReference>
<dbReference type="PROSITE" id="PS51236">
    <property type="entry name" value="TSP_CTER"/>
    <property type="match status" value="1"/>
</dbReference>
<keyword evidence="2 9" id="KW-0732">Signal</keyword>
<feature type="region of interest" description="Disordered" evidence="8">
    <location>
        <begin position="386"/>
        <end position="413"/>
    </location>
</feature>
<feature type="region of interest" description="Disordered" evidence="8">
    <location>
        <begin position="266"/>
        <end position="286"/>
    </location>
</feature>
<evidence type="ECO:0000313" key="11">
    <source>
        <dbReference type="EMBL" id="EDS43892.1"/>
    </source>
</evidence>
<dbReference type="STRING" id="7176.B0XAV3"/>
<dbReference type="AlphaFoldDB" id="B0XAV3"/>
<dbReference type="InterPro" id="IPR000742">
    <property type="entry name" value="EGF"/>
</dbReference>
<dbReference type="PANTHER" id="PTHR10199">
    <property type="entry name" value="THROMBOSPONDIN"/>
    <property type="match status" value="1"/>
</dbReference>
<dbReference type="FunFam" id="2.60.120.200:FF:000002">
    <property type="entry name" value="Thrombospondin 3"/>
    <property type="match status" value="1"/>
</dbReference>
<dbReference type="SUPFAM" id="SSF103647">
    <property type="entry name" value="TSP type-3 repeat"/>
    <property type="match status" value="3"/>
</dbReference>
<feature type="repeat" description="TSP type-3" evidence="7">
    <location>
        <begin position="328"/>
        <end position="363"/>
    </location>
</feature>
<reference evidence="12" key="2">
    <citation type="submission" date="2021-02" db="UniProtKB">
        <authorList>
            <consortium name="EnsemblMetazoa"/>
        </authorList>
    </citation>
    <scope>IDENTIFICATION</scope>
    <source>
        <strain evidence="12">JHB</strain>
    </source>
</reference>
<evidence type="ECO:0000256" key="2">
    <source>
        <dbReference type="ARBA" id="ARBA00022729"/>
    </source>
</evidence>
<dbReference type="InterPro" id="IPR013320">
    <property type="entry name" value="ConA-like_dom_sf"/>
</dbReference>
<dbReference type="Pfam" id="PF05735">
    <property type="entry name" value="TSP_C"/>
    <property type="match status" value="1"/>
</dbReference>
<dbReference type="InterPro" id="IPR003367">
    <property type="entry name" value="Thrombospondin_3-like_rpt"/>
</dbReference>
<dbReference type="InParanoid" id="B0XAV3"/>
<dbReference type="FunFam" id="4.10.1080.10:FF:000002">
    <property type="entry name" value="Thrombospondin 3"/>
    <property type="match status" value="1"/>
</dbReference>
<protein>
    <submittedName>
        <fullName evidence="11">Thrombospondin-4</fullName>
    </submittedName>
</protein>
<evidence type="ECO:0000256" key="1">
    <source>
        <dbReference type="ARBA" id="ARBA00022536"/>
    </source>
</evidence>
<dbReference type="GO" id="GO:0005576">
    <property type="term" value="C:extracellular region"/>
    <property type="evidence" value="ECO:0007669"/>
    <property type="project" value="InterPro"/>
</dbReference>
<feature type="repeat" description="TSP type-3" evidence="7">
    <location>
        <begin position="425"/>
        <end position="460"/>
    </location>
</feature>
<keyword evidence="3" id="KW-0677">Repeat</keyword>
<keyword evidence="4 7" id="KW-0106">Calcium</keyword>
<feature type="domain" description="TSP C-terminal" evidence="10">
    <location>
        <begin position="500"/>
        <end position="715"/>
    </location>
</feature>
<dbReference type="SMART" id="SM00181">
    <property type="entry name" value="EGF"/>
    <property type="match status" value="4"/>
</dbReference>
<dbReference type="Proteomes" id="UP000002320">
    <property type="component" value="Unassembled WGS sequence"/>
</dbReference>
<dbReference type="eggNOG" id="ENOG502QRK8">
    <property type="taxonomic scope" value="Eukaryota"/>
</dbReference>
<dbReference type="InterPro" id="IPR028974">
    <property type="entry name" value="TSP_type-3_rpt"/>
</dbReference>